<organism evidence="3 4">
    <name type="scientific">Streblomastix strix</name>
    <dbReference type="NCBI Taxonomy" id="222440"/>
    <lineage>
        <taxon>Eukaryota</taxon>
        <taxon>Metamonada</taxon>
        <taxon>Preaxostyla</taxon>
        <taxon>Oxymonadida</taxon>
        <taxon>Streblomastigidae</taxon>
        <taxon>Streblomastix</taxon>
    </lineage>
</organism>
<feature type="non-terminal residue" evidence="3">
    <location>
        <position position="498"/>
    </location>
</feature>
<feature type="compositionally biased region" description="Basic and acidic residues" evidence="1">
    <location>
        <begin position="400"/>
        <end position="409"/>
    </location>
</feature>
<reference evidence="3 4" key="1">
    <citation type="submission" date="2019-03" db="EMBL/GenBank/DDBJ databases">
        <title>Single cell metagenomics reveals metabolic interactions within the superorganism composed of flagellate Streblomastix strix and complex community of Bacteroidetes bacteria on its surface.</title>
        <authorList>
            <person name="Treitli S.C."/>
            <person name="Kolisko M."/>
            <person name="Husnik F."/>
            <person name="Keeling P."/>
            <person name="Hampl V."/>
        </authorList>
    </citation>
    <scope>NUCLEOTIDE SEQUENCE [LARGE SCALE GENOMIC DNA]</scope>
    <source>
        <strain evidence="3">ST1C</strain>
    </source>
</reference>
<keyword evidence="2" id="KW-0472">Membrane</keyword>
<keyword evidence="2" id="KW-0812">Transmembrane</keyword>
<feature type="transmembrane region" description="Helical" evidence="2">
    <location>
        <begin position="126"/>
        <end position="153"/>
    </location>
</feature>
<comment type="caution">
    <text evidence="3">The sequence shown here is derived from an EMBL/GenBank/DDBJ whole genome shotgun (WGS) entry which is preliminary data.</text>
</comment>
<sequence>HIYPCGLFFQVYEASEHRERNRTSHSFFRLNTIPEVEGGELDGVGGIEGQGNNDFNGSRAEGAVPQSNVNSNFDWRIQIAYPSGRTSSSLIQSNDDIIESGIYRDGYALSQSISLFGEKTLFQNPWFLAFFIILIIFIVILIIFIISLLLYVLKYRNYKSRQGKDQELTEETVGKSTYGGTRSLPRKQRSQNDHEDEILEESGTDEDSDSDLENKDTEERYASGEFNTNMIMARPSQSSRRSKSNGSRSQRMINDNNQQMDHGGGVTQSYSADQSLENLGRLKSLSKDDRTQSYSSTSQNTGSTFSSHQKSNKQKRGSYPSKKSSNKVRDRSSKYSHKSSHLHSDHGSADSYVPSDATSTTLKSDSSISTSLTTTSYSSSASTSASTSVSPSSHKKSHTKSHESPKKEEIDSESDSSSEESSSEDTSDSETTSSSDSGSSSSEDSDSELSKRSPTKGSNKKSISNSSRSKRSKDGRSDSIQNRQRQLGEPATEDMATP</sequence>
<evidence type="ECO:0000313" key="4">
    <source>
        <dbReference type="Proteomes" id="UP000324800"/>
    </source>
</evidence>
<name>A0A5J4TR47_9EUKA</name>
<feature type="compositionally biased region" description="Acidic residues" evidence="1">
    <location>
        <begin position="410"/>
        <end position="428"/>
    </location>
</feature>
<dbReference type="EMBL" id="SNRW01026947">
    <property type="protein sequence ID" value="KAA6360440.1"/>
    <property type="molecule type" value="Genomic_DNA"/>
</dbReference>
<gene>
    <name evidence="3" type="ORF">EZS28_044033</name>
</gene>
<feature type="non-terminal residue" evidence="3">
    <location>
        <position position="1"/>
    </location>
</feature>
<feature type="compositionally biased region" description="Low complexity" evidence="1">
    <location>
        <begin position="456"/>
        <end position="467"/>
    </location>
</feature>
<feature type="compositionally biased region" description="Acidic residues" evidence="1">
    <location>
        <begin position="194"/>
        <end position="211"/>
    </location>
</feature>
<feature type="compositionally biased region" description="Polar residues" evidence="1">
    <location>
        <begin position="267"/>
        <end position="277"/>
    </location>
</feature>
<protein>
    <submittedName>
        <fullName evidence="3">Uncharacterized protein</fullName>
    </submittedName>
</protein>
<evidence type="ECO:0000256" key="1">
    <source>
        <dbReference type="SAM" id="MobiDB-lite"/>
    </source>
</evidence>
<feature type="compositionally biased region" description="Low complexity" evidence="1">
    <location>
        <begin position="234"/>
        <end position="251"/>
    </location>
</feature>
<proteinExistence type="predicted"/>
<dbReference type="Proteomes" id="UP000324800">
    <property type="component" value="Unassembled WGS sequence"/>
</dbReference>
<feature type="compositionally biased region" description="Low complexity" evidence="1">
    <location>
        <begin position="429"/>
        <end position="442"/>
    </location>
</feature>
<feature type="compositionally biased region" description="Polar residues" evidence="1">
    <location>
        <begin position="292"/>
        <end position="309"/>
    </location>
</feature>
<dbReference type="AlphaFoldDB" id="A0A5J4TR47"/>
<feature type="compositionally biased region" description="Basic and acidic residues" evidence="1">
    <location>
        <begin position="212"/>
        <end position="222"/>
    </location>
</feature>
<feature type="compositionally biased region" description="Low complexity" evidence="1">
    <location>
        <begin position="358"/>
        <end position="392"/>
    </location>
</feature>
<accession>A0A5J4TR47</accession>
<keyword evidence="2" id="KW-1133">Transmembrane helix</keyword>
<evidence type="ECO:0000256" key="2">
    <source>
        <dbReference type="SAM" id="Phobius"/>
    </source>
</evidence>
<evidence type="ECO:0000313" key="3">
    <source>
        <dbReference type="EMBL" id="KAA6360440.1"/>
    </source>
</evidence>
<feature type="region of interest" description="Disordered" evidence="1">
    <location>
        <begin position="164"/>
        <end position="498"/>
    </location>
</feature>